<evidence type="ECO:0000313" key="2">
    <source>
        <dbReference type="Proteomes" id="UP001652621"/>
    </source>
</evidence>
<dbReference type="RefSeq" id="XP_019894009.2">
    <property type="nucleotide sequence ID" value="XM_020038450.2"/>
</dbReference>
<accession>A0ABM3UKQ0</accession>
<organism evidence="2 3">
    <name type="scientific">Musca domestica</name>
    <name type="common">House fly</name>
    <dbReference type="NCBI Taxonomy" id="7370"/>
    <lineage>
        <taxon>Eukaryota</taxon>
        <taxon>Metazoa</taxon>
        <taxon>Ecdysozoa</taxon>
        <taxon>Arthropoda</taxon>
        <taxon>Hexapoda</taxon>
        <taxon>Insecta</taxon>
        <taxon>Pterygota</taxon>
        <taxon>Neoptera</taxon>
        <taxon>Endopterygota</taxon>
        <taxon>Diptera</taxon>
        <taxon>Brachycera</taxon>
        <taxon>Muscomorpha</taxon>
        <taxon>Muscoidea</taxon>
        <taxon>Muscidae</taxon>
        <taxon>Musca</taxon>
    </lineage>
</organism>
<protein>
    <submittedName>
        <fullName evidence="3">Protein takeout-like</fullName>
    </submittedName>
</protein>
<name>A0ABM3UKQ0_MUSDO</name>
<dbReference type="Proteomes" id="UP001652621">
    <property type="component" value="Unplaced"/>
</dbReference>
<keyword evidence="1" id="KW-0472">Membrane</keyword>
<keyword evidence="1" id="KW-0812">Transmembrane</keyword>
<keyword evidence="2" id="KW-1185">Reference proteome</keyword>
<dbReference type="RefSeq" id="XP_058974106.1">
    <property type="nucleotide sequence ID" value="XM_059118123.1"/>
</dbReference>
<sequence>MNIRKNGKMTKLYANICVISVFIIGILGEFPNDPQPCKFGDTECIGKFIEYLMSEKYAGDDSLNLKQIDPLFLENVRIHQAADSPVNIDLKLTNNSVHGWKTAKVVKVKGFDKDMTKKNQLIFKIDYLSLVGDYVIDGKILILPIKGSGQSNITMVDVTLQMDFVGTPLEKDGETYMTIKDMQLDAEPKHMTYKVENLFNGDKTLGDNMNLFLNENWNDIYQEVRTSLAEGFSEIYGDVINDVFSKYPYEKFFTE</sequence>
<dbReference type="PANTHER" id="PTHR11008:SF40">
    <property type="entry name" value="PROTEIN TAKEOUT"/>
    <property type="match status" value="1"/>
</dbReference>
<dbReference type="InterPro" id="IPR010562">
    <property type="entry name" value="Haemolymph_juvenile_hormone-bd"/>
</dbReference>
<reference evidence="3" key="1">
    <citation type="submission" date="2025-08" db="UniProtKB">
        <authorList>
            <consortium name="RefSeq"/>
        </authorList>
    </citation>
    <scope>IDENTIFICATION</scope>
    <source>
        <strain evidence="3">Aabys</strain>
        <tissue evidence="3">Whole body</tissue>
    </source>
</reference>
<proteinExistence type="predicted"/>
<dbReference type="Pfam" id="PF06585">
    <property type="entry name" value="JHBP"/>
    <property type="match status" value="1"/>
</dbReference>
<dbReference type="PANTHER" id="PTHR11008">
    <property type="entry name" value="PROTEIN TAKEOUT-LIKE PROTEIN"/>
    <property type="match status" value="1"/>
</dbReference>
<dbReference type="GeneID" id="131800625"/>
<evidence type="ECO:0000313" key="3">
    <source>
        <dbReference type="RefSeq" id="XP_058974106.1"/>
    </source>
</evidence>
<keyword evidence="1" id="KW-1133">Transmembrane helix</keyword>
<dbReference type="SMART" id="SM00700">
    <property type="entry name" value="JHBP"/>
    <property type="match status" value="1"/>
</dbReference>
<evidence type="ECO:0000256" key="1">
    <source>
        <dbReference type="SAM" id="Phobius"/>
    </source>
</evidence>
<gene>
    <name evidence="3" type="primary">LOC131800625</name>
</gene>
<dbReference type="Gene3D" id="3.15.10.30">
    <property type="entry name" value="Haemolymph juvenile hormone binding protein"/>
    <property type="match status" value="1"/>
</dbReference>
<dbReference type="InterPro" id="IPR038606">
    <property type="entry name" value="To_sf"/>
</dbReference>
<feature type="transmembrane region" description="Helical" evidence="1">
    <location>
        <begin position="12"/>
        <end position="30"/>
    </location>
</feature>